<proteinExistence type="predicted"/>
<dbReference type="Proteomes" id="UP000299102">
    <property type="component" value="Unassembled WGS sequence"/>
</dbReference>
<comment type="caution">
    <text evidence="2">The sequence shown here is derived from an EMBL/GenBank/DDBJ whole genome shotgun (WGS) entry which is preliminary data.</text>
</comment>
<reference evidence="2 3" key="1">
    <citation type="journal article" date="2019" name="Commun. Biol.">
        <title>The bagworm genome reveals a unique fibroin gene that provides high tensile strength.</title>
        <authorList>
            <person name="Kono N."/>
            <person name="Nakamura H."/>
            <person name="Ohtoshi R."/>
            <person name="Tomita M."/>
            <person name="Numata K."/>
            <person name="Arakawa K."/>
        </authorList>
    </citation>
    <scope>NUCLEOTIDE SEQUENCE [LARGE SCALE GENOMIC DNA]</scope>
</reference>
<sequence length="147" mass="16500">MTKLKSKLSRLIGFTSKPVIIDQLIKYTWRTKKQNFIQILLKITKWSKQTPCRQQKQIIRNNTSSKSALEPLAKRTGVGGAGRAARAGRAPGTNLAAPFRRLQSRGVNQSGAQRTRLRRRGSTTGPTTGTRPRPLRTYWGLALPEIY</sequence>
<name>A0A4C1T8G2_EUMVA</name>
<feature type="compositionally biased region" description="Low complexity" evidence="1">
    <location>
        <begin position="83"/>
        <end position="92"/>
    </location>
</feature>
<organism evidence="2 3">
    <name type="scientific">Eumeta variegata</name>
    <name type="common">Bagworm moth</name>
    <name type="synonym">Eumeta japonica</name>
    <dbReference type="NCBI Taxonomy" id="151549"/>
    <lineage>
        <taxon>Eukaryota</taxon>
        <taxon>Metazoa</taxon>
        <taxon>Ecdysozoa</taxon>
        <taxon>Arthropoda</taxon>
        <taxon>Hexapoda</taxon>
        <taxon>Insecta</taxon>
        <taxon>Pterygota</taxon>
        <taxon>Neoptera</taxon>
        <taxon>Endopterygota</taxon>
        <taxon>Lepidoptera</taxon>
        <taxon>Glossata</taxon>
        <taxon>Ditrysia</taxon>
        <taxon>Tineoidea</taxon>
        <taxon>Psychidae</taxon>
        <taxon>Oiketicinae</taxon>
        <taxon>Eumeta</taxon>
    </lineage>
</organism>
<evidence type="ECO:0000256" key="1">
    <source>
        <dbReference type="SAM" id="MobiDB-lite"/>
    </source>
</evidence>
<protein>
    <submittedName>
        <fullName evidence="2">Uncharacterized protein</fullName>
    </submittedName>
</protein>
<accession>A0A4C1T8G2</accession>
<gene>
    <name evidence="2" type="ORF">EVAR_69713_1</name>
</gene>
<feature type="compositionally biased region" description="Low complexity" evidence="1">
    <location>
        <begin position="122"/>
        <end position="135"/>
    </location>
</feature>
<dbReference type="EMBL" id="BGZK01004704">
    <property type="protein sequence ID" value="GBP10434.1"/>
    <property type="molecule type" value="Genomic_DNA"/>
</dbReference>
<feature type="region of interest" description="Disordered" evidence="1">
    <location>
        <begin position="75"/>
        <end position="135"/>
    </location>
</feature>
<evidence type="ECO:0000313" key="3">
    <source>
        <dbReference type="Proteomes" id="UP000299102"/>
    </source>
</evidence>
<keyword evidence="3" id="KW-1185">Reference proteome</keyword>
<dbReference type="AlphaFoldDB" id="A0A4C1T8G2"/>
<evidence type="ECO:0000313" key="2">
    <source>
        <dbReference type="EMBL" id="GBP10434.1"/>
    </source>
</evidence>